<sequence>MTYLAVVSRHHSDVIVQSSSGSDQQQSDPAPPHASMTESGTPSLRYRADSCFCVLIPRHSKRPLPCVHADEAELVIK</sequence>
<gene>
    <name evidence="2" type="ORF">MUCCIDRAFT_107097</name>
</gene>
<feature type="region of interest" description="Disordered" evidence="1">
    <location>
        <begin position="14"/>
        <end position="43"/>
    </location>
</feature>
<evidence type="ECO:0000256" key="1">
    <source>
        <dbReference type="SAM" id="MobiDB-lite"/>
    </source>
</evidence>
<organism evidence="2 3">
    <name type="scientific">Mucor lusitanicus CBS 277.49</name>
    <dbReference type="NCBI Taxonomy" id="747725"/>
    <lineage>
        <taxon>Eukaryota</taxon>
        <taxon>Fungi</taxon>
        <taxon>Fungi incertae sedis</taxon>
        <taxon>Mucoromycota</taxon>
        <taxon>Mucoromycotina</taxon>
        <taxon>Mucoromycetes</taxon>
        <taxon>Mucorales</taxon>
        <taxon>Mucorineae</taxon>
        <taxon>Mucoraceae</taxon>
        <taxon>Mucor</taxon>
    </lineage>
</organism>
<protein>
    <submittedName>
        <fullName evidence="2">Uncharacterized protein</fullName>
    </submittedName>
</protein>
<keyword evidence="3" id="KW-1185">Reference proteome</keyword>
<name>A0A168NNG2_MUCCL</name>
<dbReference type="EMBL" id="AMYB01000002">
    <property type="protein sequence ID" value="OAD06523.1"/>
    <property type="molecule type" value="Genomic_DNA"/>
</dbReference>
<reference evidence="2 3" key="1">
    <citation type="submission" date="2015-06" db="EMBL/GenBank/DDBJ databases">
        <title>Expansion of signal transduction pathways in fungi by whole-genome duplication.</title>
        <authorList>
            <consortium name="DOE Joint Genome Institute"/>
            <person name="Corrochano L.M."/>
            <person name="Kuo A."/>
            <person name="Marcet-Houben M."/>
            <person name="Polaino S."/>
            <person name="Salamov A."/>
            <person name="Villalobos J.M."/>
            <person name="Alvarez M.I."/>
            <person name="Avalos J."/>
            <person name="Benito E.P."/>
            <person name="Benoit I."/>
            <person name="Burger G."/>
            <person name="Camino L.P."/>
            <person name="Canovas D."/>
            <person name="Cerda-Olmedo E."/>
            <person name="Cheng J.-F."/>
            <person name="Dominguez A."/>
            <person name="Elias M."/>
            <person name="Eslava A.P."/>
            <person name="Glaser F."/>
            <person name="Grimwood J."/>
            <person name="Gutierrez G."/>
            <person name="Heitman J."/>
            <person name="Henrissat B."/>
            <person name="Iturriaga E.A."/>
            <person name="Lang B.F."/>
            <person name="Lavin J.L."/>
            <person name="Lee S."/>
            <person name="Li W."/>
            <person name="Lindquist E."/>
            <person name="Lopez-Garcia S."/>
            <person name="Luque E.M."/>
            <person name="Marcos A.T."/>
            <person name="Martin J."/>
            <person name="Mccluskey K."/>
            <person name="Medina H.R."/>
            <person name="Miralles-Duran A."/>
            <person name="Miyazaki A."/>
            <person name="Munoz-Torres E."/>
            <person name="Oguiza J.A."/>
            <person name="Ohm R."/>
            <person name="Olmedo M."/>
            <person name="Orejas M."/>
            <person name="Ortiz-Castellanos L."/>
            <person name="Pisabarro A.G."/>
            <person name="Rodriguez-Romero J."/>
            <person name="Ruiz-Herrera J."/>
            <person name="Ruiz-Vazquez R."/>
            <person name="Sanz C."/>
            <person name="Schackwitz W."/>
            <person name="Schmutz J."/>
            <person name="Shahriari M."/>
            <person name="Shelest E."/>
            <person name="Silva-Franco F."/>
            <person name="Soanes D."/>
            <person name="Syed K."/>
            <person name="Tagua V.G."/>
            <person name="Talbot N.J."/>
            <person name="Thon M."/>
            <person name="De Vries R.P."/>
            <person name="Wiebenga A."/>
            <person name="Yadav J.S."/>
            <person name="Braun E.L."/>
            <person name="Baker S."/>
            <person name="Garre V."/>
            <person name="Horwitz B."/>
            <person name="Torres-Martinez S."/>
            <person name="Idnurm A."/>
            <person name="Herrera-Estrella A."/>
            <person name="Gabaldon T."/>
            <person name="Grigoriev I.V."/>
        </authorList>
    </citation>
    <scope>NUCLEOTIDE SEQUENCE [LARGE SCALE GENOMIC DNA]</scope>
    <source>
        <strain evidence="2 3">CBS 277.49</strain>
    </source>
</reference>
<dbReference type="Proteomes" id="UP000077051">
    <property type="component" value="Unassembled WGS sequence"/>
</dbReference>
<evidence type="ECO:0000313" key="2">
    <source>
        <dbReference type="EMBL" id="OAD06523.1"/>
    </source>
</evidence>
<dbReference type="AlphaFoldDB" id="A0A168NNG2"/>
<feature type="compositionally biased region" description="Low complexity" evidence="1">
    <location>
        <begin position="14"/>
        <end position="28"/>
    </location>
</feature>
<comment type="caution">
    <text evidence="2">The sequence shown here is derived from an EMBL/GenBank/DDBJ whole genome shotgun (WGS) entry which is preliminary data.</text>
</comment>
<proteinExistence type="predicted"/>
<dbReference type="VEuPathDB" id="FungiDB:MUCCIDRAFT_107097"/>
<accession>A0A168NNG2</accession>
<evidence type="ECO:0000313" key="3">
    <source>
        <dbReference type="Proteomes" id="UP000077051"/>
    </source>
</evidence>